<dbReference type="EMBL" id="BPQJ01000088">
    <property type="protein sequence ID" value="GJD66886.1"/>
    <property type="molecule type" value="Genomic_DNA"/>
</dbReference>
<protein>
    <recommendedName>
        <fullName evidence="3">Nitrate reductase</fullName>
    </recommendedName>
</protein>
<sequence>MAFVTLKDWRRRLAANAPHSAALKARLTPMLELGPNDCLSVSEISCGDPDCSDIETVVLVMRAGEQSRAVHIFRALREVDDADLAAACAEERQRRSAQLP</sequence>
<evidence type="ECO:0008006" key="3">
    <source>
        <dbReference type="Google" id="ProtNLM"/>
    </source>
</evidence>
<proteinExistence type="predicted"/>
<dbReference type="RefSeq" id="WP_238193766.1">
    <property type="nucleotide sequence ID" value="NZ_BPQJ01000088.1"/>
</dbReference>
<reference evidence="1" key="1">
    <citation type="journal article" date="2016" name="Front. Microbiol.">
        <title>Genome Sequence of the Piezophilic, Mesophilic Sulfate-Reducing Bacterium Desulfovibrio indicus J2T.</title>
        <authorList>
            <person name="Cao J."/>
            <person name="Maignien L."/>
            <person name="Shao Z."/>
            <person name="Alain K."/>
            <person name="Jebbar M."/>
        </authorList>
    </citation>
    <scope>NUCLEOTIDE SEQUENCE</scope>
    <source>
        <strain evidence="1">JCM 32048</strain>
    </source>
</reference>
<evidence type="ECO:0000313" key="2">
    <source>
        <dbReference type="Proteomes" id="UP001055286"/>
    </source>
</evidence>
<dbReference type="Proteomes" id="UP001055286">
    <property type="component" value="Unassembled WGS sequence"/>
</dbReference>
<gene>
    <name evidence="1" type="ORF">MPEAHAMD_7085</name>
</gene>
<dbReference type="AlphaFoldDB" id="A0AA37HJ97"/>
<keyword evidence="2" id="KW-1185">Reference proteome</keyword>
<reference evidence="1" key="2">
    <citation type="submission" date="2021-08" db="EMBL/GenBank/DDBJ databases">
        <authorList>
            <person name="Tani A."/>
            <person name="Ola A."/>
            <person name="Ogura Y."/>
            <person name="Katsura K."/>
            <person name="Hayashi T."/>
        </authorList>
    </citation>
    <scope>NUCLEOTIDE SEQUENCE</scope>
    <source>
        <strain evidence="1">JCM 32048</strain>
    </source>
</reference>
<evidence type="ECO:0000313" key="1">
    <source>
        <dbReference type="EMBL" id="GJD66886.1"/>
    </source>
</evidence>
<comment type="caution">
    <text evidence="1">The sequence shown here is derived from an EMBL/GenBank/DDBJ whole genome shotgun (WGS) entry which is preliminary data.</text>
</comment>
<accession>A0AA37HJ97</accession>
<organism evidence="1 2">
    <name type="scientific">Methylobacterium frigidaeris</name>
    <dbReference type="NCBI Taxonomy" id="2038277"/>
    <lineage>
        <taxon>Bacteria</taxon>
        <taxon>Pseudomonadati</taxon>
        <taxon>Pseudomonadota</taxon>
        <taxon>Alphaproteobacteria</taxon>
        <taxon>Hyphomicrobiales</taxon>
        <taxon>Methylobacteriaceae</taxon>
        <taxon>Methylobacterium</taxon>
    </lineage>
</organism>
<name>A0AA37HJ97_9HYPH</name>